<accession>A0A2G5P594</accession>
<sequence>MLDPLATRLLDAQVRFALDQLRGENYHALVIDEVDHALSNASTVTLNDAVTPKMIKDTAAKYAAQMPVEGAILELAGEIAAQLHQITATSETSVGELLDVARFAELSAAVADTALVTRLLEQVLDSAEFAELCASLIRHTITDGADEARRSVAESRVGRLLAPLGLPFAGAGDRLERSADRLSRVGARFVLNRISADTELLAEIANDLWRRNQDTPVSVVASVLTERDVDDLIVVVFEFWRSFRHSDYFRSLLDGAIDQLFAKYGDVSLYELLAEVGVGREDMIEEALRFGPPVLAMLDERGHLEELLRRRLLPFYVSEEFRAAVAG</sequence>
<protein>
    <submittedName>
        <fullName evidence="1">Uncharacterized protein</fullName>
    </submittedName>
</protein>
<evidence type="ECO:0000313" key="1">
    <source>
        <dbReference type="EMBL" id="PIB73541.1"/>
    </source>
</evidence>
<dbReference type="OrthoDB" id="3759563at2"/>
<organism evidence="1 2">
    <name type="scientific">Mycolicibacterium brumae</name>
    <dbReference type="NCBI Taxonomy" id="85968"/>
    <lineage>
        <taxon>Bacteria</taxon>
        <taxon>Bacillati</taxon>
        <taxon>Actinomycetota</taxon>
        <taxon>Actinomycetes</taxon>
        <taxon>Mycobacteriales</taxon>
        <taxon>Mycobacteriaceae</taxon>
        <taxon>Mycolicibacterium</taxon>
    </lineage>
</organism>
<dbReference type="EMBL" id="PDCN02000028">
    <property type="protein sequence ID" value="PIB73541.1"/>
    <property type="molecule type" value="Genomic_DNA"/>
</dbReference>
<keyword evidence="2" id="KW-1185">Reference proteome</keyword>
<name>A0A2G5P594_9MYCO</name>
<dbReference type="AlphaFoldDB" id="A0A2G5P594"/>
<gene>
    <name evidence="1" type="ORF">CQY22_016360</name>
</gene>
<proteinExistence type="predicted"/>
<evidence type="ECO:0000313" key="2">
    <source>
        <dbReference type="Proteomes" id="UP000230551"/>
    </source>
</evidence>
<dbReference type="STRING" id="85968.GCA_900073015_02166"/>
<comment type="caution">
    <text evidence="1">The sequence shown here is derived from an EMBL/GenBank/DDBJ whole genome shotgun (WGS) entry which is preliminary data.</text>
</comment>
<dbReference type="Proteomes" id="UP000230551">
    <property type="component" value="Unassembled WGS sequence"/>
</dbReference>
<reference evidence="1 2" key="1">
    <citation type="journal article" date="2017" name="Infect. Genet. Evol.">
        <title>The new phylogeny of the genus Mycobacterium: The old and the news.</title>
        <authorList>
            <person name="Tortoli E."/>
            <person name="Fedrizzi T."/>
            <person name="Meehan C.J."/>
            <person name="Trovato A."/>
            <person name="Grottola A."/>
            <person name="Giacobazzi E."/>
            <person name="Serpini G.F."/>
            <person name="Tagliazucchi S."/>
            <person name="Fabio A."/>
            <person name="Bettua C."/>
            <person name="Bertorelli R."/>
            <person name="Frascaro F."/>
            <person name="De Sanctis V."/>
            <person name="Pecorari M."/>
            <person name="Jousson O."/>
            <person name="Segata N."/>
            <person name="Cirillo D.M."/>
        </authorList>
    </citation>
    <scope>NUCLEOTIDE SEQUENCE [LARGE SCALE GENOMIC DNA]</scope>
    <source>
        <strain evidence="1 2">CIP1034565</strain>
    </source>
</reference>